<reference evidence="4 5" key="1">
    <citation type="submission" date="2019-07" db="EMBL/GenBank/DDBJ databases">
        <title>Whole genome shotgun sequence of Aneurinibacillus danicus NBRC 102444.</title>
        <authorList>
            <person name="Hosoyama A."/>
            <person name="Uohara A."/>
            <person name="Ohji S."/>
            <person name="Ichikawa N."/>
        </authorList>
    </citation>
    <scope>NUCLEOTIDE SEQUENCE [LARGE SCALE GENOMIC DNA]</scope>
    <source>
        <strain evidence="4 5">NBRC 102444</strain>
    </source>
</reference>
<dbReference type="Proteomes" id="UP000321157">
    <property type="component" value="Unassembled WGS sequence"/>
</dbReference>
<keyword evidence="5" id="KW-1185">Reference proteome</keyword>
<dbReference type="Gene3D" id="3.30.470.20">
    <property type="entry name" value="ATP-grasp fold, B domain"/>
    <property type="match status" value="1"/>
</dbReference>
<dbReference type="OrthoDB" id="9765468at2"/>
<dbReference type="EMBL" id="BJXX01000145">
    <property type="protein sequence ID" value="GEN35660.1"/>
    <property type="molecule type" value="Genomic_DNA"/>
</dbReference>
<dbReference type="RefSeq" id="WP_146811189.1">
    <property type="nucleotide sequence ID" value="NZ_BJXX01000145.1"/>
</dbReference>
<evidence type="ECO:0000256" key="1">
    <source>
        <dbReference type="SAM" id="MobiDB-lite"/>
    </source>
</evidence>
<dbReference type="Pfam" id="PF01326">
    <property type="entry name" value="PPDK_N"/>
    <property type="match status" value="1"/>
</dbReference>
<gene>
    <name evidence="4" type="ORF">ADA01nite_31200</name>
</gene>
<evidence type="ECO:0000259" key="3">
    <source>
        <dbReference type="Pfam" id="PF01326"/>
    </source>
</evidence>
<accession>A0A511V9R2</accession>
<name>A0A511V9R2_9BACL</name>
<dbReference type="Gene3D" id="3.50.30.10">
    <property type="entry name" value="Phosphohistidine domain"/>
    <property type="match status" value="1"/>
</dbReference>
<proteinExistence type="predicted"/>
<dbReference type="SUPFAM" id="SSF56059">
    <property type="entry name" value="Glutathione synthetase ATP-binding domain-like"/>
    <property type="match status" value="1"/>
</dbReference>
<dbReference type="PANTHER" id="PTHR43615:SF1">
    <property type="entry name" value="PPDK_N DOMAIN-CONTAINING PROTEIN"/>
    <property type="match status" value="1"/>
</dbReference>
<dbReference type="InterPro" id="IPR036637">
    <property type="entry name" value="Phosphohistidine_dom_sf"/>
</dbReference>
<dbReference type="Pfam" id="PF00391">
    <property type="entry name" value="PEP-utilizers"/>
    <property type="match status" value="1"/>
</dbReference>
<evidence type="ECO:0000259" key="2">
    <source>
        <dbReference type="Pfam" id="PF00391"/>
    </source>
</evidence>
<dbReference type="InterPro" id="IPR002192">
    <property type="entry name" value="PPDK_AMP/ATP-bd"/>
</dbReference>
<organism evidence="4 5">
    <name type="scientific">Aneurinibacillus danicus</name>
    <dbReference type="NCBI Taxonomy" id="267746"/>
    <lineage>
        <taxon>Bacteria</taxon>
        <taxon>Bacillati</taxon>
        <taxon>Bacillota</taxon>
        <taxon>Bacilli</taxon>
        <taxon>Bacillales</taxon>
        <taxon>Paenibacillaceae</taxon>
        <taxon>Aneurinibacillus group</taxon>
        <taxon>Aneurinibacillus</taxon>
    </lineage>
</organism>
<feature type="region of interest" description="Disordered" evidence="1">
    <location>
        <begin position="705"/>
        <end position="728"/>
    </location>
</feature>
<dbReference type="Gene3D" id="3.30.1490.20">
    <property type="entry name" value="ATP-grasp fold, A domain"/>
    <property type="match status" value="1"/>
</dbReference>
<dbReference type="GO" id="GO:0005524">
    <property type="term" value="F:ATP binding"/>
    <property type="evidence" value="ECO:0007669"/>
    <property type="project" value="InterPro"/>
</dbReference>
<dbReference type="SUPFAM" id="SSF52009">
    <property type="entry name" value="Phosphohistidine domain"/>
    <property type="match status" value="1"/>
</dbReference>
<dbReference type="GO" id="GO:0016301">
    <property type="term" value="F:kinase activity"/>
    <property type="evidence" value="ECO:0007669"/>
    <property type="project" value="InterPro"/>
</dbReference>
<comment type="caution">
    <text evidence="4">The sequence shown here is derived from an EMBL/GenBank/DDBJ whole genome shotgun (WGS) entry which is preliminary data.</text>
</comment>
<dbReference type="InterPro" id="IPR051549">
    <property type="entry name" value="PEP_Utilizing_Enz"/>
</dbReference>
<keyword evidence="4" id="KW-0670">Pyruvate</keyword>
<dbReference type="PANTHER" id="PTHR43615">
    <property type="entry name" value="PHOSPHOENOLPYRUVATE SYNTHASE-RELATED"/>
    <property type="match status" value="1"/>
</dbReference>
<feature type="domain" description="PEP-utilising enzyme mobile" evidence="2">
    <location>
        <begin position="752"/>
        <end position="822"/>
    </location>
</feature>
<protein>
    <submittedName>
        <fullName evidence="4">Phosphoenolpyruvate synthase</fullName>
    </submittedName>
</protein>
<feature type="domain" description="Pyruvate phosphate dikinase AMP/ATP-binding" evidence="3">
    <location>
        <begin position="17"/>
        <end position="306"/>
    </location>
</feature>
<sequence>MTYITGFERLLNIEEDGGKGHHLKQLTAFGFNVPEGVVVGASFYRENYPAPPAFTYEDEAKLGEQCEEMAEKVSSMPLPEAFASELREHLHRFPAETRYAVRSSSTYEDLAGAAFAGQHETFLNVTADEVAEKVRECFASLWQKHAVLYRRYQGFSQEGASMAVVIQRMIAAETAGVAFSVDPVSGNLDYVLVEGNYGVGESVVGGEAVTDSWVVDTSQGRIVERRVSEKEYYVVPAERGVKTRLLPPEYRETPCLSDEQILEIAGVAKKIEREFQTPQDIEWAYADGRLYILQARPQTTIPPRFTRDESAERFPEPLTPLTWSYVEDAFNASLEHSLRLMNVHLPTRPWFALRNCYVYGNQNAVRLLALNKPIELRTVDTLVDELTFIEEKFRWVMELPNAWMRDLDTYLIRVGKLGAVSFDGFSAPDFQRYFKELFSTAKEYFLPNIAISMTQGFLTRTLFEYIAAVKGDLYEAQTMLKQIITASGTKTGQINRELYELAKEAKRTPELMSLLAEGGKRALAGLDCFPDFAASFRSFIDNYGHREISFDYYKPTWAEAPEVVLDLIHLAATSGKQEKAGKKEKLGKMVSLKATQELLELSPKPLRYFVNELVRLTLTYTYIDDLEHFQTTRVNLLARRAVGALGTKLVNAGQLTDPYDLFFLVKEELESIDSFELSTEMREKIALRKEAYLRAYEQEPAWDLTKEGEGMPTGENDGEESEGLLRGIPGSPGECEGVIYVVRGPEDFANMPDQAILVARTTNPAWTPLFYKAKGLITESGGPLSHGAVTAREVGIPAVMCVRGALKRFKTGERVRLDGRRGHVHRTSVQTRTPAS</sequence>
<evidence type="ECO:0000313" key="5">
    <source>
        <dbReference type="Proteomes" id="UP000321157"/>
    </source>
</evidence>
<dbReference type="InterPro" id="IPR013815">
    <property type="entry name" value="ATP_grasp_subdomain_1"/>
</dbReference>
<dbReference type="AlphaFoldDB" id="A0A511V9R2"/>
<evidence type="ECO:0000313" key="4">
    <source>
        <dbReference type="EMBL" id="GEN35660.1"/>
    </source>
</evidence>
<dbReference type="InterPro" id="IPR008279">
    <property type="entry name" value="PEP-util_enz_mobile_dom"/>
</dbReference>